<gene>
    <name evidence="1" type="ORF">MUCCIDRAFT_81074</name>
</gene>
<dbReference type="GO" id="GO:0005576">
    <property type="term" value="C:extracellular region"/>
    <property type="evidence" value="ECO:0007669"/>
    <property type="project" value="InterPro"/>
</dbReference>
<proteinExistence type="predicted"/>
<dbReference type="Pfam" id="PF01374">
    <property type="entry name" value="Glyco_hydro_46"/>
    <property type="match status" value="1"/>
</dbReference>
<comment type="caution">
    <text evidence="1">The sequence shown here is derived from an EMBL/GenBank/DDBJ whole genome shotgun (WGS) entry which is preliminary data.</text>
</comment>
<dbReference type="OrthoDB" id="76114at2759"/>
<evidence type="ECO:0000313" key="2">
    <source>
        <dbReference type="Proteomes" id="UP000077051"/>
    </source>
</evidence>
<dbReference type="Proteomes" id="UP000077051">
    <property type="component" value="Unassembled WGS sequence"/>
</dbReference>
<reference evidence="1 2" key="1">
    <citation type="submission" date="2015-06" db="EMBL/GenBank/DDBJ databases">
        <title>Expansion of signal transduction pathways in fungi by whole-genome duplication.</title>
        <authorList>
            <consortium name="DOE Joint Genome Institute"/>
            <person name="Corrochano L.M."/>
            <person name="Kuo A."/>
            <person name="Marcet-Houben M."/>
            <person name="Polaino S."/>
            <person name="Salamov A."/>
            <person name="Villalobos J.M."/>
            <person name="Alvarez M.I."/>
            <person name="Avalos J."/>
            <person name="Benito E.P."/>
            <person name="Benoit I."/>
            <person name="Burger G."/>
            <person name="Camino L.P."/>
            <person name="Canovas D."/>
            <person name="Cerda-Olmedo E."/>
            <person name="Cheng J.-F."/>
            <person name="Dominguez A."/>
            <person name="Elias M."/>
            <person name="Eslava A.P."/>
            <person name="Glaser F."/>
            <person name="Grimwood J."/>
            <person name="Gutierrez G."/>
            <person name="Heitman J."/>
            <person name="Henrissat B."/>
            <person name="Iturriaga E.A."/>
            <person name="Lang B.F."/>
            <person name="Lavin J.L."/>
            <person name="Lee S."/>
            <person name="Li W."/>
            <person name="Lindquist E."/>
            <person name="Lopez-Garcia S."/>
            <person name="Luque E.M."/>
            <person name="Marcos A.T."/>
            <person name="Martin J."/>
            <person name="Mccluskey K."/>
            <person name="Medina H.R."/>
            <person name="Miralles-Duran A."/>
            <person name="Miyazaki A."/>
            <person name="Munoz-Torres E."/>
            <person name="Oguiza J.A."/>
            <person name="Ohm R."/>
            <person name="Olmedo M."/>
            <person name="Orejas M."/>
            <person name="Ortiz-Castellanos L."/>
            <person name="Pisabarro A.G."/>
            <person name="Rodriguez-Romero J."/>
            <person name="Ruiz-Herrera J."/>
            <person name="Ruiz-Vazquez R."/>
            <person name="Sanz C."/>
            <person name="Schackwitz W."/>
            <person name="Schmutz J."/>
            <person name="Shahriari M."/>
            <person name="Shelest E."/>
            <person name="Silva-Franco F."/>
            <person name="Soanes D."/>
            <person name="Syed K."/>
            <person name="Tagua V.G."/>
            <person name="Talbot N.J."/>
            <person name="Thon M."/>
            <person name="De Vries R.P."/>
            <person name="Wiebenga A."/>
            <person name="Yadav J.S."/>
            <person name="Braun E.L."/>
            <person name="Baker S."/>
            <person name="Garre V."/>
            <person name="Horwitz B."/>
            <person name="Torres-Martinez S."/>
            <person name="Idnurm A."/>
            <person name="Herrera-Estrella A."/>
            <person name="Gabaldon T."/>
            <person name="Grigoriev I.V."/>
        </authorList>
    </citation>
    <scope>NUCLEOTIDE SEQUENCE [LARGE SCALE GENOMIC DNA]</scope>
    <source>
        <strain evidence="1 2">CBS 277.49</strain>
    </source>
</reference>
<accession>A0A162TA77</accession>
<dbReference type="InterPro" id="IPR023099">
    <property type="entry name" value="Glyco_hydro_46_N"/>
</dbReference>
<keyword evidence="2" id="KW-1185">Reference proteome</keyword>
<keyword evidence="1" id="KW-0378">Hydrolase</keyword>
<name>A0A162TA77_MUCCL</name>
<organism evidence="1 2">
    <name type="scientific">Mucor lusitanicus CBS 277.49</name>
    <dbReference type="NCBI Taxonomy" id="747725"/>
    <lineage>
        <taxon>Eukaryota</taxon>
        <taxon>Fungi</taxon>
        <taxon>Fungi incertae sedis</taxon>
        <taxon>Mucoromycota</taxon>
        <taxon>Mucoromycotina</taxon>
        <taxon>Mucoromycetes</taxon>
        <taxon>Mucorales</taxon>
        <taxon>Mucorineae</taxon>
        <taxon>Mucoraceae</taxon>
        <taxon>Mucor</taxon>
    </lineage>
</organism>
<dbReference type="VEuPathDB" id="FungiDB:MUCCIDRAFT_81074"/>
<dbReference type="InterPro" id="IPR000400">
    <property type="entry name" value="Glyco_hydro_46"/>
</dbReference>
<dbReference type="InterPro" id="IPR023346">
    <property type="entry name" value="Lysozyme-like_dom_sf"/>
</dbReference>
<protein>
    <submittedName>
        <fullName evidence="1">Glycoside hydrolase family 46 protein</fullName>
    </submittedName>
</protein>
<dbReference type="GO" id="GO:0016977">
    <property type="term" value="F:chitosanase activity"/>
    <property type="evidence" value="ECO:0007669"/>
    <property type="project" value="InterPro"/>
</dbReference>
<dbReference type="AlphaFoldDB" id="A0A162TA77"/>
<dbReference type="Gene3D" id="3.30.386.10">
    <property type="entry name" value="Chitosanase, subunit A, domain 2"/>
    <property type="match status" value="1"/>
</dbReference>
<sequence>MASLITNVFEDGDSNFAFASCSNIQDLRGFTSGYAGFTTGTGDSETLIQLYSQNHPNNRLEQFLPRCHEISSLPHCDRQSRGTTQGLEQFCAAWKEEACDASGAFAKTQRQWVFENYMIPSARYAAQNGVTSALGQAIFYVTKCGQQVLVEVQTSKA</sequence>
<dbReference type="GO" id="GO:0005975">
    <property type="term" value="P:carbohydrate metabolic process"/>
    <property type="evidence" value="ECO:0007669"/>
    <property type="project" value="InterPro"/>
</dbReference>
<evidence type="ECO:0000313" key="1">
    <source>
        <dbReference type="EMBL" id="OAD03062.1"/>
    </source>
</evidence>
<dbReference type="EMBL" id="AMYB01000004">
    <property type="protein sequence ID" value="OAD03062.1"/>
    <property type="molecule type" value="Genomic_DNA"/>
</dbReference>
<dbReference type="SUPFAM" id="SSF53955">
    <property type="entry name" value="Lysozyme-like"/>
    <property type="match status" value="1"/>
</dbReference>